<keyword evidence="5" id="KW-0067">ATP-binding</keyword>
<dbReference type="Pfam" id="PF00664">
    <property type="entry name" value="ABC_membrane"/>
    <property type="match status" value="1"/>
</dbReference>
<dbReference type="PROSITE" id="PS50893">
    <property type="entry name" value="ABC_TRANSPORTER_2"/>
    <property type="match status" value="1"/>
</dbReference>
<evidence type="ECO:0000256" key="2">
    <source>
        <dbReference type="ARBA" id="ARBA00022448"/>
    </source>
</evidence>
<dbReference type="Gene3D" id="3.40.50.300">
    <property type="entry name" value="P-loop containing nucleotide triphosphate hydrolases"/>
    <property type="match status" value="1"/>
</dbReference>
<evidence type="ECO:0000256" key="3">
    <source>
        <dbReference type="ARBA" id="ARBA00022692"/>
    </source>
</evidence>
<feature type="transmembrane region" description="Helical" evidence="8">
    <location>
        <begin position="236"/>
        <end position="256"/>
    </location>
</feature>
<dbReference type="InterPro" id="IPR036640">
    <property type="entry name" value="ABC1_TM_sf"/>
</dbReference>
<evidence type="ECO:0000256" key="1">
    <source>
        <dbReference type="ARBA" id="ARBA00004141"/>
    </source>
</evidence>
<dbReference type="CDD" id="cd07346">
    <property type="entry name" value="ABC_6TM_exporters"/>
    <property type="match status" value="1"/>
</dbReference>
<dbReference type="GeneID" id="109726418"/>
<dbReference type="OrthoDB" id="6500128at2759"/>
<accession>A0A6P5H0Z8</accession>
<dbReference type="AlphaFoldDB" id="A0A6P5H0Z8"/>
<feature type="domain" description="ABC transmembrane type-1" evidence="10">
    <location>
        <begin position="137"/>
        <end position="378"/>
    </location>
</feature>
<reference evidence="12" key="2">
    <citation type="submission" date="2025-08" db="UniProtKB">
        <authorList>
            <consortium name="RefSeq"/>
        </authorList>
    </citation>
    <scope>IDENTIFICATION</scope>
    <source>
        <tissue evidence="12">Leaf</tissue>
    </source>
</reference>
<reference evidence="11" key="1">
    <citation type="journal article" date="2015" name="Nat. Genet.">
        <title>The pineapple genome and the evolution of CAM photosynthesis.</title>
        <authorList>
            <person name="Ming R."/>
            <person name="VanBuren R."/>
            <person name="Wai C.M."/>
            <person name="Tang H."/>
            <person name="Schatz M.C."/>
            <person name="Bowers J.E."/>
            <person name="Lyons E."/>
            <person name="Wang M.L."/>
            <person name="Chen J."/>
            <person name="Biggers E."/>
            <person name="Zhang J."/>
            <person name="Huang L."/>
            <person name="Zhang L."/>
            <person name="Miao W."/>
            <person name="Zhang J."/>
            <person name="Ye Z."/>
            <person name="Miao C."/>
            <person name="Lin Z."/>
            <person name="Wang H."/>
            <person name="Zhou H."/>
            <person name="Yim W.C."/>
            <person name="Priest H.D."/>
            <person name="Zheng C."/>
            <person name="Woodhouse M."/>
            <person name="Edger P.P."/>
            <person name="Guyot R."/>
            <person name="Guo H.B."/>
            <person name="Guo H."/>
            <person name="Zheng G."/>
            <person name="Singh R."/>
            <person name="Sharma A."/>
            <person name="Min X."/>
            <person name="Zheng Y."/>
            <person name="Lee H."/>
            <person name="Gurtowski J."/>
            <person name="Sedlazeck F.J."/>
            <person name="Harkess A."/>
            <person name="McKain M.R."/>
            <person name="Liao Z."/>
            <person name="Fang J."/>
            <person name="Liu J."/>
            <person name="Zhang X."/>
            <person name="Zhang Q."/>
            <person name="Hu W."/>
            <person name="Qin Y."/>
            <person name="Wang K."/>
            <person name="Chen L.Y."/>
            <person name="Shirley N."/>
            <person name="Lin Y.R."/>
            <person name="Liu L.Y."/>
            <person name="Hernandez A.G."/>
            <person name="Wright C.L."/>
            <person name="Bulone V."/>
            <person name="Tuskan G.A."/>
            <person name="Heath K."/>
            <person name="Zee F."/>
            <person name="Moore P.H."/>
            <person name="Sunkar R."/>
            <person name="Leebens-Mack J.H."/>
            <person name="Mockler T."/>
            <person name="Bennetzen J.L."/>
            <person name="Freeling M."/>
            <person name="Sankoff D."/>
            <person name="Paterson A.H."/>
            <person name="Zhu X."/>
            <person name="Yang X."/>
            <person name="Smith J.A."/>
            <person name="Cushman J.C."/>
            <person name="Paull R.E."/>
            <person name="Yu Q."/>
        </authorList>
    </citation>
    <scope>NUCLEOTIDE SEQUENCE [LARGE SCALE GENOMIC DNA]</scope>
    <source>
        <strain evidence="11">cv. F153</strain>
    </source>
</reference>
<evidence type="ECO:0000313" key="12">
    <source>
        <dbReference type="RefSeq" id="XP_020111583.1"/>
    </source>
</evidence>
<evidence type="ECO:0000256" key="7">
    <source>
        <dbReference type="ARBA" id="ARBA00023136"/>
    </source>
</evidence>
<dbReference type="GO" id="GO:0016887">
    <property type="term" value="F:ATP hydrolysis activity"/>
    <property type="evidence" value="ECO:0007669"/>
    <property type="project" value="InterPro"/>
</dbReference>
<dbReference type="PANTHER" id="PTHR24221">
    <property type="entry name" value="ATP-BINDING CASSETTE SUB-FAMILY B"/>
    <property type="match status" value="1"/>
</dbReference>
<evidence type="ECO:0000259" key="10">
    <source>
        <dbReference type="PROSITE" id="PS50929"/>
    </source>
</evidence>
<gene>
    <name evidence="12" type="primary">LOC109726418</name>
</gene>
<evidence type="ECO:0000256" key="4">
    <source>
        <dbReference type="ARBA" id="ARBA00022741"/>
    </source>
</evidence>
<feature type="domain" description="ABC transporter" evidence="9">
    <location>
        <begin position="412"/>
        <end position="649"/>
    </location>
</feature>
<feature type="transmembrane region" description="Helical" evidence="8">
    <location>
        <begin position="323"/>
        <end position="342"/>
    </location>
</feature>
<dbReference type="FunFam" id="1.20.1560.10:FF:000096">
    <property type="entry name" value="ABC transporter related"/>
    <property type="match status" value="1"/>
</dbReference>
<dbReference type="InterPro" id="IPR017871">
    <property type="entry name" value="ABC_transporter-like_CS"/>
</dbReference>
<keyword evidence="4" id="KW-0547">Nucleotide-binding</keyword>
<dbReference type="PROSITE" id="PS50929">
    <property type="entry name" value="ABC_TM1F"/>
    <property type="match status" value="1"/>
</dbReference>
<dbReference type="Gene3D" id="1.20.1560.10">
    <property type="entry name" value="ABC transporter type 1, transmembrane domain"/>
    <property type="match status" value="1"/>
</dbReference>
<dbReference type="GO" id="GO:0016020">
    <property type="term" value="C:membrane"/>
    <property type="evidence" value="ECO:0007669"/>
    <property type="project" value="UniProtKB-SubCell"/>
</dbReference>
<organism evidence="11 12">
    <name type="scientific">Ananas comosus</name>
    <name type="common">Pineapple</name>
    <name type="synonym">Ananas ananas</name>
    <dbReference type="NCBI Taxonomy" id="4615"/>
    <lineage>
        <taxon>Eukaryota</taxon>
        <taxon>Viridiplantae</taxon>
        <taxon>Streptophyta</taxon>
        <taxon>Embryophyta</taxon>
        <taxon>Tracheophyta</taxon>
        <taxon>Spermatophyta</taxon>
        <taxon>Magnoliopsida</taxon>
        <taxon>Liliopsida</taxon>
        <taxon>Poales</taxon>
        <taxon>Bromeliaceae</taxon>
        <taxon>Bromelioideae</taxon>
        <taxon>Ananas</taxon>
    </lineage>
</organism>
<dbReference type="GO" id="GO:0005524">
    <property type="term" value="F:ATP binding"/>
    <property type="evidence" value="ECO:0007669"/>
    <property type="project" value="UniProtKB-KW"/>
</dbReference>
<evidence type="ECO:0000256" key="8">
    <source>
        <dbReference type="SAM" id="Phobius"/>
    </source>
</evidence>
<keyword evidence="6 8" id="KW-1133">Transmembrane helix</keyword>
<keyword evidence="2" id="KW-0813">Transport</keyword>
<dbReference type="RefSeq" id="XP_020111583.1">
    <property type="nucleotide sequence ID" value="XM_020255994.1"/>
</dbReference>
<dbReference type="InterPro" id="IPR027417">
    <property type="entry name" value="P-loop_NTPase"/>
</dbReference>
<keyword evidence="3 8" id="KW-0812">Transmembrane</keyword>
<keyword evidence="11" id="KW-1185">Reference proteome</keyword>
<dbReference type="InterPro" id="IPR039421">
    <property type="entry name" value="Type_1_exporter"/>
</dbReference>
<sequence length="652" mass="71164">MVPKAARELRESSTPLARAVAMAIAISYPNLPRPRSVPSLPSSQTLTLTLRRRRSVPLFSRRSEPSSSPVQRSHLRSLPLSQIEPFVVSEWEPILKGWICSAMAVYCLSRTVPCVGHLPSVLCEIGSDRMVSEGLRLAALAGARSAAAYLQHAFLWEAALRSAYGIRVHIFDRVLMRDLGFFEGSGSVPTGDVAFRITSEASDVADTVYALLNTIVPTTLQLIAMVSQMVMISPTLSLIALMVIPCMSLVVAHLGVRLHEISNKAHSSVAKLSAYINEVLPSMLAVKANNGEIKESSRFKKLAFDELVLNLSKKKMKALIPQAIRAIYIGGLLMLCAGLLVVSRNSVDASNFLSFLTAVALLIEPIQDVGKAYNELKQGEPAIERLFDLTRFTCKVTENPQAFDLETVRGDIKFCGVTFRYGDDMPPILDNLNLHIRPGETVAVVGPSGGGKTTLAKLLLQLYDPHSGRILLDDYDVQDIRLECLRRHIALVLQDSMLFSGTVAENIGYRDPTGTVDMARIENAAKIANADDFIKDFPEGYETNIGQRGSLLSGGQKQRLAIARALYQNSSVLVLDEATSALDSRSELLVRQALERVTANRTVLIIAHRLETILMADRVVILEGGNLQEVPKSALLAQDGCSASPELTDLIV</sequence>
<dbReference type="SMART" id="SM00382">
    <property type="entry name" value="AAA"/>
    <property type="match status" value="1"/>
</dbReference>
<dbReference type="SUPFAM" id="SSF52540">
    <property type="entry name" value="P-loop containing nucleoside triphosphate hydrolases"/>
    <property type="match status" value="1"/>
</dbReference>
<dbReference type="PANTHER" id="PTHR24221:SF630">
    <property type="entry name" value="ABC TRANSPORTER B FAMILY MEMBER 29, CHLOROPLASTIC"/>
    <property type="match status" value="1"/>
</dbReference>
<keyword evidence="7 8" id="KW-0472">Membrane</keyword>
<evidence type="ECO:0000256" key="5">
    <source>
        <dbReference type="ARBA" id="ARBA00022840"/>
    </source>
</evidence>
<dbReference type="Proteomes" id="UP000515123">
    <property type="component" value="Linkage group 21"/>
</dbReference>
<evidence type="ECO:0000256" key="6">
    <source>
        <dbReference type="ARBA" id="ARBA00022989"/>
    </source>
</evidence>
<dbReference type="PROSITE" id="PS00211">
    <property type="entry name" value="ABC_TRANSPORTER_1"/>
    <property type="match status" value="1"/>
</dbReference>
<protein>
    <submittedName>
        <fullName evidence="12">ABC transporter B family member 29, chloroplastic</fullName>
    </submittedName>
</protein>
<comment type="subcellular location">
    <subcellularLocation>
        <location evidence="1">Membrane</location>
        <topology evidence="1">Multi-pass membrane protein</topology>
    </subcellularLocation>
</comment>
<dbReference type="InterPro" id="IPR011527">
    <property type="entry name" value="ABC1_TM_dom"/>
</dbReference>
<dbReference type="Pfam" id="PF00005">
    <property type="entry name" value="ABC_tran"/>
    <property type="match status" value="1"/>
</dbReference>
<evidence type="ECO:0000313" key="11">
    <source>
        <dbReference type="Proteomes" id="UP000515123"/>
    </source>
</evidence>
<evidence type="ECO:0000259" key="9">
    <source>
        <dbReference type="PROSITE" id="PS50893"/>
    </source>
</evidence>
<dbReference type="SUPFAM" id="SSF90123">
    <property type="entry name" value="ABC transporter transmembrane region"/>
    <property type="match status" value="1"/>
</dbReference>
<dbReference type="InterPro" id="IPR003593">
    <property type="entry name" value="AAA+_ATPase"/>
</dbReference>
<dbReference type="InterPro" id="IPR003439">
    <property type="entry name" value="ABC_transporter-like_ATP-bd"/>
</dbReference>
<dbReference type="FunFam" id="3.40.50.300:FF:001371">
    <property type="entry name" value="ABC transporter ATP-binding protein"/>
    <property type="match status" value="1"/>
</dbReference>
<name>A0A6P5H0Z8_ANACO</name>
<dbReference type="GO" id="GO:0140359">
    <property type="term" value="F:ABC-type transporter activity"/>
    <property type="evidence" value="ECO:0007669"/>
    <property type="project" value="InterPro"/>
</dbReference>
<proteinExistence type="predicted"/>